<dbReference type="GeneID" id="18481855"/>
<dbReference type="EMBL" id="GL985070">
    <property type="protein sequence ID" value="EGR46973.1"/>
    <property type="molecule type" value="Genomic_DNA"/>
</dbReference>
<protein>
    <submittedName>
        <fullName evidence="1">Predicted protein</fullName>
    </submittedName>
</protein>
<dbReference type="Proteomes" id="UP000008984">
    <property type="component" value="Unassembled WGS sequence"/>
</dbReference>
<dbReference type="Pfam" id="PF20174">
    <property type="entry name" value="DUF6540"/>
    <property type="match status" value="1"/>
</dbReference>
<gene>
    <name evidence="1" type="ORF">TRIREDRAFT_109304</name>
</gene>
<evidence type="ECO:0000313" key="1">
    <source>
        <dbReference type="EMBL" id="EGR46973.1"/>
    </source>
</evidence>
<dbReference type="eggNOG" id="ENOG502RM34">
    <property type="taxonomic scope" value="Eukaryota"/>
</dbReference>
<dbReference type="InterPro" id="IPR046670">
    <property type="entry name" value="DUF6540"/>
</dbReference>
<dbReference type="KEGG" id="tre:TRIREDRAFT_109304"/>
<proteinExistence type="predicted"/>
<keyword evidence="2" id="KW-1185">Reference proteome</keyword>
<organism evidence="2">
    <name type="scientific">Hypocrea jecorina (strain QM6a)</name>
    <name type="common">Trichoderma reesei</name>
    <dbReference type="NCBI Taxonomy" id="431241"/>
    <lineage>
        <taxon>Eukaryota</taxon>
        <taxon>Fungi</taxon>
        <taxon>Dikarya</taxon>
        <taxon>Ascomycota</taxon>
        <taxon>Pezizomycotina</taxon>
        <taxon>Sordariomycetes</taxon>
        <taxon>Hypocreomycetidae</taxon>
        <taxon>Hypocreales</taxon>
        <taxon>Hypocreaceae</taxon>
        <taxon>Trichoderma</taxon>
    </lineage>
</organism>
<dbReference type="AlphaFoldDB" id="G0RPB3"/>
<accession>G0RPB3</accession>
<reference evidence="1 2" key="1">
    <citation type="journal article" date="2008" name="Nat. Biotechnol.">
        <title>Genome sequencing and analysis of the biomass-degrading fungus Trichoderma reesei (syn. Hypocrea jecorina).</title>
        <authorList>
            <person name="Martinez D."/>
            <person name="Berka R.M."/>
            <person name="Henrissat B."/>
            <person name="Saloheimo M."/>
            <person name="Arvas M."/>
            <person name="Baker S.E."/>
            <person name="Chapman J."/>
            <person name="Chertkov O."/>
            <person name="Coutinho P.M."/>
            <person name="Cullen D."/>
            <person name="Danchin E.G."/>
            <person name="Grigoriev I.V."/>
            <person name="Harris P."/>
            <person name="Jackson M."/>
            <person name="Kubicek C.P."/>
            <person name="Han C.S."/>
            <person name="Ho I."/>
            <person name="Larrondo L.F."/>
            <person name="de Leon A.L."/>
            <person name="Magnuson J.K."/>
            <person name="Merino S."/>
            <person name="Misra M."/>
            <person name="Nelson B."/>
            <person name="Putnam N."/>
            <person name="Robbertse B."/>
            <person name="Salamov A.A."/>
            <person name="Schmoll M."/>
            <person name="Terry A."/>
            <person name="Thayer N."/>
            <person name="Westerholm-Parvinen A."/>
            <person name="Schoch C.L."/>
            <person name="Yao J."/>
            <person name="Barabote R."/>
            <person name="Nelson M.A."/>
            <person name="Detter C."/>
            <person name="Bruce D."/>
            <person name="Kuske C.R."/>
            <person name="Xie G."/>
            <person name="Richardson P."/>
            <person name="Rokhsar D.S."/>
            <person name="Lucas S.M."/>
            <person name="Rubin E.M."/>
            <person name="Dunn-Coleman N."/>
            <person name="Ward M."/>
            <person name="Brettin T.S."/>
        </authorList>
    </citation>
    <scope>NUCLEOTIDE SEQUENCE [LARGE SCALE GENOMIC DNA]</scope>
    <source>
        <strain evidence="1 2">QM6a</strain>
    </source>
</reference>
<name>G0RPB3_HYPJQ</name>
<sequence length="212" mass="23741">MLIFSYSTFTVRIIGNASKVLDFSQNFYSSTVATLGIAPFSPPPPLRPSLVEIRSSSRFALGILRWPEHHAEPLIQEYITLFQFNTMADSSQAHYVVYRIECQFNKTSRHSAIYVAMDSHGAGQLLHVRCAVGRPGMLFERQYFVSNGPESLATFVYKIPVGKVRVEDVDRLTEVCYSIAPPAMQYIGDVCQCGAWVNEACLEFRIAGLLFG</sequence>
<dbReference type="RefSeq" id="XP_006966993.1">
    <property type="nucleotide sequence ID" value="XM_006966931.1"/>
</dbReference>
<evidence type="ECO:0000313" key="2">
    <source>
        <dbReference type="Proteomes" id="UP000008984"/>
    </source>
</evidence>
<dbReference type="HOGENOM" id="CLU_1299879_0_0_1"/>
<dbReference type="VEuPathDB" id="FungiDB:TRIREDRAFT_109304"/>
<dbReference type="OrthoDB" id="4135672at2759"/>